<protein>
    <recommendedName>
        <fullName evidence="8">Ribonuclease 3</fullName>
        <ecNumber evidence="8">3.1.26.3</ecNumber>
    </recommendedName>
    <alternativeName>
        <fullName evidence="8">Ribonuclease III</fullName>
        <shortName evidence="8">RNase III</shortName>
    </alternativeName>
</protein>
<dbReference type="Pfam" id="PF14622">
    <property type="entry name" value="Ribonucleas_3_3"/>
    <property type="match status" value="1"/>
</dbReference>
<keyword evidence="8" id="KW-0479">Metal-binding</keyword>
<evidence type="ECO:0000256" key="5">
    <source>
        <dbReference type="ARBA" id="ARBA00022759"/>
    </source>
</evidence>
<evidence type="ECO:0000256" key="9">
    <source>
        <dbReference type="SAM" id="Coils"/>
    </source>
</evidence>
<keyword evidence="8" id="KW-0963">Cytoplasm</keyword>
<keyword evidence="4 8" id="KW-0540">Nuclease</keyword>
<evidence type="ECO:0000256" key="6">
    <source>
        <dbReference type="ARBA" id="ARBA00022801"/>
    </source>
</evidence>
<feature type="active site" evidence="8">
    <location>
        <position position="124"/>
    </location>
</feature>
<evidence type="ECO:0000256" key="2">
    <source>
        <dbReference type="ARBA" id="ARBA00010183"/>
    </source>
</evidence>
<comment type="similarity">
    <text evidence="2">Belongs to the ribonuclease III family.</text>
</comment>
<dbReference type="InterPro" id="IPR000999">
    <property type="entry name" value="RNase_III_dom"/>
</dbReference>
<dbReference type="PROSITE" id="PS00517">
    <property type="entry name" value="RNASE_3_1"/>
    <property type="match status" value="1"/>
</dbReference>
<keyword evidence="6 8" id="KW-0378">Hydrolase</keyword>
<dbReference type="CDD" id="cd00593">
    <property type="entry name" value="RIBOc"/>
    <property type="match status" value="1"/>
</dbReference>
<dbReference type="PROSITE" id="PS50137">
    <property type="entry name" value="DS_RBD"/>
    <property type="match status" value="1"/>
</dbReference>
<keyword evidence="8" id="KW-0460">Magnesium</keyword>
<dbReference type="RefSeq" id="WP_210060464.1">
    <property type="nucleotide sequence ID" value="NZ_JAGGLJ010000005.1"/>
</dbReference>
<evidence type="ECO:0000313" key="13">
    <source>
        <dbReference type="Proteomes" id="UP001519306"/>
    </source>
</evidence>
<dbReference type="Proteomes" id="UP001519306">
    <property type="component" value="Unassembled WGS sequence"/>
</dbReference>
<feature type="coiled-coil region" evidence="9">
    <location>
        <begin position="157"/>
        <end position="184"/>
    </location>
</feature>
<keyword evidence="8" id="KW-0819">tRNA processing</keyword>
<feature type="binding site" evidence="8">
    <location>
        <position position="48"/>
    </location>
    <ligand>
        <name>Mg(2+)</name>
        <dbReference type="ChEBI" id="CHEBI:18420"/>
    </ligand>
</feature>
<dbReference type="GO" id="GO:0004525">
    <property type="term" value="F:ribonuclease III activity"/>
    <property type="evidence" value="ECO:0007669"/>
    <property type="project" value="UniProtKB-EC"/>
</dbReference>
<comment type="subunit">
    <text evidence="8">Homodimer.</text>
</comment>
<dbReference type="Gene3D" id="1.10.1520.10">
    <property type="entry name" value="Ribonuclease III domain"/>
    <property type="match status" value="1"/>
</dbReference>
<comment type="caution">
    <text evidence="12">The sequence shown here is derived from an EMBL/GenBank/DDBJ whole genome shotgun (WGS) entry which is preliminary data.</text>
</comment>
<feature type="active site" evidence="8">
    <location>
        <position position="52"/>
    </location>
</feature>
<dbReference type="SMART" id="SM00535">
    <property type="entry name" value="RIBOc"/>
    <property type="match status" value="1"/>
</dbReference>
<dbReference type="SUPFAM" id="SSF69065">
    <property type="entry name" value="RNase III domain-like"/>
    <property type="match status" value="1"/>
</dbReference>
<dbReference type="InterPro" id="IPR014720">
    <property type="entry name" value="dsRBD_dom"/>
</dbReference>
<dbReference type="EC" id="3.1.26.3" evidence="8"/>
<comment type="subcellular location">
    <subcellularLocation>
        <location evidence="8">Cytoplasm</location>
    </subcellularLocation>
</comment>
<comment type="cofactor">
    <cofactor evidence="8">
        <name>Mg(2+)</name>
        <dbReference type="ChEBI" id="CHEBI:18420"/>
    </cofactor>
</comment>
<keyword evidence="8" id="KW-0699">rRNA-binding</keyword>
<feature type="binding site" evidence="8">
    <location>
        <position position="124"/>
    </location>
    <ligand>
        <name>Mg(2+)</name>
        <dbReference type="ChEBI" id="CHEBI:18420"/>
    </ligand>
</feature>
<dbReference type="SUPFAM" id="SSF54768">
    <property type="entry name" value="dsRNA-binding domain-like"/>
    <property type="match status" value="1"/>
</dbReference>
<dbReference type="InterPro" id="IPR011907">
    <property type="entry name" value="RNase_III"/>
</dbReference>
<evidence type="ECO:0000256" key="3">
    <source>
        <dbReference type="ARBA" id="ARBA00022664"/>
    </source>
</evidence>
<evidence type="ECO:0000259" key="10">
    <source>
        <dbReference type="PROSITE" id="PS50137"/>
    </source>
</evidence>
<dbReference type="Pfam" id="PF00035">
    <property type="entry name" value="dsrm"/>
    <property type="match status" value="1"/>
</dbReference>
<keyword evidence="7 8" id="KW-0694">RNA-binding</keyword>
<proteinExistence type="inferred from homology"/>
<evidence type="ECO:0000256" key="1">
    <source>
        <dbReference type="ARBA" id="ARBA00000109"/>
    </source>
</evidence>
<dbReference type="PANTHER" id="PTHR11207:SF0">
    <property type="entry name" value="RIBONUCLEASE 3"/>
    <property type="match status" value="1"/>
</dbReference>
<feature type="domain" description="DRBM" evidence="10">
    <location>
        <begin position="162"/>
        <end position="231"/>
    </location>
</feature>
<dbReference type="NCBIfam" id="TIGR02191">
    <property type="entry name" value="RNaseIII"/>
    <property type="match status" value="1"/>
</dbReference>
<dbReference type="CDD" id="cd10845">
    <property type="entry name" value="DSRM_RNAse_III_family"/>
    <property type="match status" value="1"/>
</dbReference>
<keyword evidence="13" id="KW-1185">Reference proteome</keyword>
<evidence type="ECO:0000256" key="7">
    <source>
        <dbReference type="ARBA" id="ARBA00022884"/>
    </source>
</evidence>
<feature type="binding site" evidence="8">
    <location>
        <position position="121"/>
    </location>
    <ligand>
        <name>Mg(2+)</name>
        <dbReference type="ChEBI" id="CHEBI:18420"/>
    </ligand>
</feature>
<dbReference type="InterPro" id="IPR036389">
    <property type="entry name" value="RNase_III_sf"/>
</dbReference>
<evidence type="ECO:0000259" key="11">
    <source>
        <dbReference type="PROSITE" id="PS50142"/>
    </source>
</evidence>
<dbReference type="EMBL" id="JAGGLJ010000005">
    <property type="protein sequence ID" value="MBP2025167.1"/>
    <property type="molecule type" value="Genomic_DNA"/>
</dbReference>
<feature type="domain" description="RNase III" evidence="11">
    <location>
        <begin position="5"/>
        <end position="135"/>
    </location>
</feature>
<comment type="function">
    <text evidence="8">Digests double-stranded RNA. Involved in the processing of primary rRNA transcript to yield the immediate precursors to the large and small rRNAs (23S and 16S). Processes some mRNAs, and tRNAs when they are encoded in the rRNA operon. Processes pre-crRNA and tracrRNA of type II CRISPR loci if present in the organism.</text>
</comment>
<keyword evidence="3 8" id="KW-0507">mRNA processing</keyword>
<gene>
    <name evidence="8" type="primary">rnc</name>
    <name evidence="12" type="ORF">J2Z71_000692</name>
</gene>
<dbReference type="HAMAP" id="MF_00104">
    <property type="entry name" value="RNase_III"/>
    <property type="match status" value="1"/>
</dbReference>
<keyword evidence="9" id="KW-0175">Coiled coil</keyword>
<accession>A0ABS4KBL6</accession>
<name>A0ABS4KBL6_9FIRM</name>
<organism evidence="12 13">
    <name type="scientific">Peptoniphilus stercorisuis</name>
    <dbReference type="NCBI Taxonomy" id="1436965"/>
    <lineage>
        <taxon>Bacteria</taxon>
        <taxon>Bacillati</taxon>
        <taxon>Bacillota</taxon>
        <taxon>Tissierellia</taxon>
        <taxon>Tissierellales</taxon>
        <taxon>Peptoniphilaceae</taxon>
        <taxon>Peptoniphilus</taxon>
    </lineage>
</organism>
<dbReference type="PANTHER" id="PTHR11207">
    <property type="entry name" value="RIBONUCLEASE III"/>
    <property type="match status" value="1"/>
</dbReference>
<comment type="catalytic activity">
    <reaction evidence="1 8">
        <text>Endonucleolytic cleavage to 5'-phosphomonoester.</text>
        <dbReference type="EC" id="3.1.26.3"/>
    </reaction>
</comment>
<dbReference type="PROSITE" id="PS50142">
    <property type="entry name" value="RNASE_3_2"/>
    <property type="match status" value="1"/>
</dbReference>
<evidence type="ECO:0000256" key="8">
    <source>
        <dbReference type="HAMAP-Rule" id="MF_00104"/>
    </source>
</evidence>
<evidence type="ECO:0000313" key="12">
    <source>
        <dbReference type="EMBL" id="MBP2025167.1"/>
    </source>
</evidence>
<reference evidence="12 13" key="1">
    <citation type="submission" date="2021-03" db="EMBL/GenBank/DDBJ databases">
        <title>Genomic Encyclopedia of Type Strains, Phase IV (KMG-IV): sequencing the most valuable type-strain genomes for metagenomic binning, comparative biology and taxonomic classification.</title>
        <authorList>
            <person name="Goeker M."/>
        </authorList>
    </citation>
    <scope>NUCLEOTIDE SEQUENCE [LARGE SCALE GENOMIC DNA]</scope>
    <source>
        <strain evidence="12 13">DSM 27563</strain>
    </source>
</reference>
<keyword evidence="5 8" id="KW-0255">Endonuclease</keyword>
<keyword evidence="8" id="KW-0698">rRNA processing</keyword>
<dbReference type="SMART" id="SM00358">
    <property type="entry name" value="DSRM"/>
    <property type="match status" value="1"/>
</dbReference>
<dbReference type="Gene3D" id="3.30.160.20">
    <property type="match status" value="1"/>
</dbReference>
<evidence type="ECO:0000256" key="4">
    <source>
        <dbReference type="ARBA" id="ARBA00022722"/>
    </source>
</evidence>
<sequence length="234" mass="26384">MPKGAKELLKKLEYDFENIEYLDIALTHSSFVNEHISKTNNVSNERFEFLGDAVLDLIIGEYFFRSDESLREGKLSKLRSEVVNEQSLAKVSNELKLGSFIKFGKGELKSGGNQRESILADALEALIGAIYLDSDLETITKIVLKLFENILKEAESKKNFTDYKSRLQENLQQYNKNVVEYVLDKEEGPDNNKLFYSSVKVDGEVVGCGSGKTKKKSEQIAAKRALLKLGEKNV</sequence>